<comment type="caution">
    <text evidence="2">The sequence shown here is derived from an EMBL/GenBank/DDBJ whole genome shotgun (WGS) entry which is preliminary data.</text>
</comment>
<dbReference type="Proteomes" id="UP000077521">
    <property type="component" value="Unassembled WGS sequence"/>
</dbReference>
<feature type="compositionally biased region" description="Low complexity" evidence="1">
    <location>
        <begin position="442"/>
        <end position="456"/>
    </location>
</feature>
<reference evidence="2" key="2">
    <citation type="journal article" date="2019" name="IMA Fungus">
        <title>Genome sequencing and comparison of five Tilletia species to identify candidate genes for the detection of regulated species infecting wheat.</title>
        <authorList>
            <person name="Nguyen H.D.T."/>
            <person name="Sultana T."/>
            <person name="Kesanakurti P."/>
            <person name="Hambleton S."/>
        </authorList>
    </citation>
    <scope>NUCLEOTIDE SEQUENCE</scope>
    <source>
        <strain evidence="2">DAOMC 236416</strain>
    </source>
</reference>
<evidence type="ECO:0000313" key="2">
    <source>
        <dbReference type="EMBL" id="KAE8241687.1"/>
    </source>
</evidence>
<keyword evidence="3" id="KW-1185">Reference proteome</keyword>
<feature type="region of interest" description="Disordered" evidence="1">
    <location>
        <begin position="303"/>
        <end position="334"/>
    </location>
</feature>
<feature type="compositionally biased region" description="Low complexity" evidence="1">
    <location>
        <begin position="411"/>
        <end position="422"/>
    </location>
</feature>
<feature type="region of interest" description="Disordered" evidence="1">
    <location>
        <begin position="1"/>
        <end position="34"/>
    </location>
</feature>
<feature type="region of interest" description="Disordered" evidence="1">
    <location>
        <begin position="380"/>
        <end position="481"/>
    </location>
</feature>
<evidence type="ECO:0000256" key="1">
    <source>
        <dbReference type="SAM" id="MobiDB-lite"/>
    </source>
</evidence>
<name>A0A8T8SK61_9BASI</name>
<reference evidence="2" key="1">
    <citation type="submission" date="2016-04" db="EMBL/GenBank/DDBJ databases">
        <authorList>
            <person name="Nguyen H.D."/>
            <person name="Samba Siva P."/>
            <person name="Cullis J."/>
            <person name="Levesque C.A."/>
            <person name="Hambleton S."/>
        </authorList>
    </citation>
    <scope>NUCLEOTIDE SEQUENCE</scope>
    <source>
        <strain evidence="2">DAOMC 236416</strain>
    </source>
</reference>
<protein>
    <submittedName>
        <fullName evidence="2">Uncharacterized protein</fullName>
    </submittedName>
</protein>
<feature type="compositionally biased region" description="Basic residues" evidence="1">
    <location>
        <begin position="396"/>
        <end position="410"/>
    </location>
</feature>
<sequence>MPTSDEEDTELPLNLQLGNGRPLGSRQGSNTGTTAIITTNAPPLASVATNPSSETASISNSVEAQLDRENRAFDDAWADSSSGDPASSQIRTHLIPDHILVKQPYTIGLLTLIASNGRRMHTMELKIEELTADLLATQKALAELSPPAKEAAPQSEQSANAHTGDFYSKVQKKWIIATPEFRTAVLWNETDAQIRFDKQETLNLPLADCLFDEDGECIKSTPIYRAIRDDCKSLIVLQLATLADKAHQSKYRMWAFYKEHYRPHLMKVCQALANKWPEIAMCSGLWKARALVARELRNLRQTTVKQYKPTDPDASTGSTSQTPTTPTTPASSSRLPTIATMFYGHCTVHAHSSIHQQIGHNTFFHINVFNPGEDVCSGYGHFSSRTPDSDSDHGIQQKRKPNWSGRHRKFSTNSSSRAASTNVGAASSALETSTGAEPSNGTTSATPSFASAARSSDGSTGAEPSQPPLGDRVVVTPKASP</sequence>
<accession>A0A8T8SK61</accession>
<organism evidence="2 3">
    <name type="scientific">Tilletia indica</name>
    <dbReference type="NCBI Taxonomy" id="43049"/>
    <lineage>
        <taxon>Eukaryota</taxon>
        <taxon>Fungi</taxon>
        <taxon>Dikarya</taxon>
        <taxon>Basidiomycota</taxon>
        <taxon>Ustilaginomycotina</taxon>
        <taxon>Exobasidiomycetes</taxon>
        <taxon>Tilletiales</taxon>
        <taxon>Tilletiaceae</taxon>
        <taxon>Tilletia</taxon>
    </lineage>
</organism>
<dbReference type="EMBL" id="LWDF02000869">
    <property type="protein sequence ID" value="KAE8241687.1"/>
    <property type="molecule type" value="Genomic_DNA"/>
</dbReference>
<evidence type="ECO:0000313" key="3">
    <source>
        <dbReference type="Proteomes" id="UP000077521"/>
    </source>
</evidence>
<feature type="compositionally biased region" description="Low complexity" evidence="1">
    <location>
        <begin position="315"/>
        <end position="334"/>
    </location>
</feature>
<feature type="compositionally biased region" description="Acidic residues" evidence="1">
    <location>
        <begin position="1"/>
        <end position="10"/>
    </location>
</feature>
<dbReference type="AlphaFoldDB" id="A0A8T8SK61"/>
<feature type="compositionally biased region" description="Polar residues" evidence="1">
    <location>
        <begin position="423"/>
        <end position="441"/>
    </location>
</feature>
<proteinExistence type="predicted"/>
<gene>
    <name evidence="2" type="ORF">A4X13_0g7302</name>
</gene>